<evidence type="ECO:0000256" key="2">
    <source>
        <dbReference type="ARBA" id="ARBA00023315"/>
    </source>
</evidence>
<sequence>MNIEVVQANYTDEKHAKHIPYLLSQYACDPMGGGKALSEHTINHLSAELAKLPHAFSVIVYVDGEPAALANCFQAFSTFACKPLVNIHDVCVLKQYRGLGLSRKLFDKIEVIARDLGCCKITLEVLSNNEVAKSAYTNFGFSCYELDPTAGGAMFWQKSLS</sequence>
<keyword evidence="2" id="KW-0012">Acyltransferase</keyword>
<dbReference type="InterPro" id="IPR050680">
    <property type="entry name" value="YpeA/RimI_acetyltransf"/>
</dbReference>
<dbReference type="PROSITE" id="PS51186">
    <property type="entry name" value="GNAT"/>
    <property type="match status" value="1"/>
</dbReference>
<dbReference type="EMBL" id="VKAD01000001">
    <property type="protein sequence ID" value="TXR54958.1"/>
    <property type="molecule type" value="Genomic_DNA"/>
</dbReference>
<keyword evidence="1 4" id="KW-0808">Transferase</keyword>
<comment type="caution">
    <text evidence="4">The sequence shown here is derived from an EMBL/GenBank/DDBJ whole genome shotgun (WGS) entry which is preliminary data.</text>
</comment>
<dbReference type="CDD" id="cd04301">
    <property type="entry name" value="NAT_SF"/>
    <property type="match status" value="1"/>
</dbReference>
<protein>
    <submittedName>
        <fullName evidence="4">GNAT family N-acetyltransferase</fullName>
    </submittedName>
</protein>
<gene>
    <name evidence="4" type="ORF">FME95_04555</name>
</gene>
<evidence type="ECO:0000313" key="5">
    <source>
        <dbReference type="Proteomes" id="UP000321764"/>
    </source>
</evidence>
<name>A0A5C8ZCT8_9GAMM</name>
<keyword evidence="5" id="KW-1185">Reference proteome</keyword>
<accession>A0A5C8ZCT8</accession>
<evidence type="ECO:0000256" key="1">
    <source>
        <dbReference type="ARBA" id="ARBA00022679"/>
    </source>
</evidence>
<dbReference type="OrthoDB" id="9799601at2"/>
<feature type="domain" description="N-acetyltransferase" evidence="3">
    <location>
        <begin position="3"/>
        <end position="161"/>
    </location>
</feature>
<dbReference type="Gene3D" id="3.40.630.30">
    <property type="match status" value="1"/>
</dbReference>
<dbReference type="InterPro" id="IPR016181">
    <property type="entry name" value="Acyl_CoA_acyltransferase"/>
</dbReference>
<evidence type="ECO:0000313" key="4">
    <source>
        <dbReference type="EMBL" id="TXR54958.1"/>
    </source>
</evidence>
<dbReference type="InterPro" id="IPR000182">
    <property type="entry name" value="GNAT_dom"/>
</dbReference>
<reference evidence="4 5" key="1">
    <citation type="submission" date="2019-07" db="EMBL/GenBank/DDBJ databases">
        <title>Reinekea sp. strain SSH23 genome sequencing and assembly.</title>
        <authorList>
            <person name="Kim I."/>
        </authorList>
    </citation>
    <scope>NUCLEOTIDE SEQUENCE [LARGE SCALE GENOMIC DNA]</scope>
    <source>
        <strain evidence="4 5">SSH23</strain>
    </source>
</reference>
<evidence type="ECO:0000259" key="3">
    <source>
        <dbReference type="PROSITE" id="PS51186"/>
    </source>
</evidence>
<dbReference type="SUPFAM" id="SSF55729">
    <property type="entry name" value="Acyl-CoA N-acyltransferases (Nat)"/>
    <property type="match status" value="1"/>
</dbReference>
<dbReference type="PANTHER" id="PTHR43420:SF44">
    <property type="entry name" value="ACETYLTRANSFERASE YPEA"/>
    <property type="match status" value="1"/>
</dbReference>
<proteinExistence type="predicted"/>
<dbReference type="GO" id="GO:0016747">
    <property type="term" value="F:acyltransferase activity, transferring groups other than amino-acyl groups"/>
    <property type="evidence" value="ECO:0007669"/>
    <property type="project" value="InterPro"/>
</dbReference>
<dbReference type="Proteomes" id="UP000321764">
    <property type="component" value="Unassembled WGS sequence"/>
</dbReference>
<dbReference type="Pfam" id="PF00583">
    <property type="entry name" value="Acetyltransf_1"/>
    <property type="match status" value="1"/>
</dbReference>
<organism evidence="4 5">
    <name type="scientific">Reinekea thalattae</name>
    <dbReference type="NCBI Taxonomy" id="2593301"/>
    <lineage>
        <taxon>Bacteria</taxon>
        <taxon>Pseudomonadati</taxon>
        <taxon>Pseudomonadota</taxon>
        <taxon>Gammaproteobacteria</taxon>
        <taxon>Oceanospirillales</taxon>
        <taxon>Saccharospirillaceae</taxon>
        <taxon>Reinekea</taxon>
    </lineage>
</organism>
<dbReference type="AlphaFoldDB" id="A0A5C8ZCT8"/>
<dbReference type="PANTHER" id="PTHR43420">
    <property type="entry name" value="ACETYLTRANSFERASE"/>
    <property type="match status" value="1"/>
</dbReference>